<keyword evidence="2" id="KW-0808">Transferase</keyword>
<dbReference type="InterPro" id="IPR014867">
    <property type="entry name" value="Spore_coat_CotH_CotH2/3/7"/>
</dbReference>
<keyword evidence="3" id="KW-1185">Reference proteome</keyword>
<dbReference type="RefSeq" id="WP_305471387.1">
    <property type="nucleotide sequence ID" value="NZ_JAUYVT010000002.1"/>
</dbReference>
<dbReference type="InterPro" id="IPR036415">
    <property type="entry name" value="Lamin_tail_dom_sf"/>
</dbReference>
<dbReference type="Pfam" id="PF08757">
    <property type="entry name" value="CotH"/>
    <property type="match status" value="1"/>
</dbReference>
<organism evidence="2 3">
    <name type="scientific">Pseudoalteromonas marina</name>
    <dbReference type="NCBI Taxonomy" id="267375"/>
    <lineage>
        <taxon>Bacteria</taxon>
        <taxon>Pseudomonadati</taxon>
        <taxon>Pseudomonadota</taxon>
        <taxon>Gammaproteobacteria</taxon>
        <taxon>Alteromonadales</taxon>
        <taxon>Pseudoalteromonadaceae</taxon>
        <taxon>Pseudoalteromonas</taxon>
    </lineage>
</organism>
<keyword evidence="2" id="KW-0418">Kinase</keyword>
<comment type="caution">
    <text evidence="2">The sequence shown here is derived from an EMBL/GenBank/DDBJ whole genome shotgun (WGS) entry which is preliminary data.</text>
</comment>
<dbReference type="Gene3D" id="2.60.40.1260">
    <property type="entry name" value="Lamin Tail domain"/>
    <property type="match status" value="2"/>
</dbReference>
<protein>
    <submittedName>
        <fullName evidence="2">CotH kinase family protein</fullName>
    </submittedName>
</protein>
<name>A0ABT9FAZ0_9GAMM</name>
<evidence type="ECO:0000313" key="2">
    <source>
        <dbReference type="EMBL" id="MDP2563947.1"/>
    </source>
</evidence>
<proteinExistence type="predicted"/>
<dbReference type="PANTHER" id="PTHR40050">
    <property type="entry name" value="INNER SPORE COAT PROTEIN H"/>
    <property type="match status" value="1"/>
</dbReference>
<evidence type="ECO:0000313" key="3">
    <source>
        <dbReference type="Proteomes" id="UP001177212"/>
    </source>
</evidence>
<dbReference type="GO" id="GO:0016301">
    <property type="term" value="F:kinase activity"/>
    <property type="evidence" value="ECO:0007669"/>
    <property type="project" value="UniProtKB-KW"/>
</dbReference>
<feature type="domain" description="LTD" evidence="1">
    <location>
        <begin position="182"/>
        <end position="304"/>
    </location>
</feature>
<dbReference type="SUPFAM" id="SSF74853">
    <property type="entry name" value="Lamin A/C globular tail domain"/>
    <property type="match status" value="2"/>
</dbReference>
<dbReference type="PROSITE" id="PS51841">
    <property type="entry name" value="LTD"/>
    <property type="match status" value="2"/>
</dbReference>
<dbReference type="InterPro" id="IPR001322">
    <property type="entry name" value="Lamin_tail_dom"/>
</dbReference>
<gene>
    <name evidence="2" type="ORF">Q8W34_04840</name>
</gene>
<accession>A0ABT9FAZ0</accession>
<evidence type="ECO:0000259" key="1">
    <source>
        <dbReference type="PROSITE" id="PS51841"/>
    </source>
</evidence>
<dbReference type="PROSITE" id="PS51257">
    <property type="entry name" value="PROKAR_LIPOPROTEIN"/>
    <property type="match status" value="1"/>
</dbReference>
<reference evidence="2" key="1">
    <citation type="submission" date="2023-07" db="EMBL/GenBank/DDBJ databases">
        <title>Genome content predicts the carbon catabolic preferences of heterotrophic bacteria.</title>
        <authorList>
            <person name="Gralka M."/>
        </authorList>
    </citation>
    <scope>NUCLEOTIDE SEQUENCE</scope>
    <source>
        <strain evidence="2">4G09</strain>
    </source>
</reference>
<dbReference type="Proteomes" id="UP001177212">
    <property type="component" value="Unassembled WGS sequence"/>
</dbReference>
<dbReference type="Pfam" id="PF00932">
    <property type="entry name" value="LTD"/>
    <property type="match status" value="2"/>
</dbReference>
<dbReference type="EMBL" id="JAUYVT010000002">
    <property type="protein sequence ID" value="MDP2563947.1"/>
    <property type="molecule type" value="Genomic_DNA"/>
</dbReference>
<sequence length="853" mass="93442">MTIKPLLFYSLITSTTLLYGCGGTEQTTDSSTEQTDSSSIITSTGLVINEIVASPRDTTYDWIELYATEDIADLSVFSLVDDNTDREPQSLPAAALSQGEFIVIQAIDETDTPPDNGYYVTFKLGSDDAVTLYEDGTAVSVLDWEEGEAPEGFSYGLYTDGTGTGTAQTLTPTEGAANQTADTSTLVTTLIAEDAPLRINEVVAKDSSGGEDWIELYVTSSSDVYLADYTLSDDNNEQFALPDITLSPGEFYRIYASTDDLGVLPSVAFKLGASDTVSLYSNNVIIEQLSWNKGQALSGYSYGRYPDGSDATAVLTPTELSSNSQATHGPLVINEIVASAADDGNDWFELYNNSANTINLANYKVIDESDDIDPITLPDIDLYAGQYITIYATDEDPGTYYVPFKLGKEDELSLILNDEVIDYIDWDESDVATGFSYGLSSSTGFTHAFLTPTPSSENTVATAFTPTAVNTLSITISDENWQNILDNPLDEEYHETAITFNGVTLDSVAIRTKGGSSLRNVANSSSDRYSFKVDINEYVSGQKFFGLKKFTLQNSFNDPSYMREVIAYELMDEMGVPTPEHAYVNFYVNGELFGLYLMVEAVDGEFIEKHFTNSNGDLYKPDGTGSDLLWLGDDIQSYTDINLQTNEDTTDNGAFINFVESLDKGETSAIDIDTLLRYMSVSTSLSNLDSYHGPLAHNYYIYDDDGVFSILPWDFNESFGTFAMDCNGVDVRELYIDEPVSGALSERPLIANIFAEQSNLDTYHSYLTQLINGSLSSDTFNARVNEIADLIREHVQNDPTSFYGSTYFEQNLTSTTGQFYGLTSFMQYRVANMAAQLDGTLPSAGDGSGFCAR</sequence>
<feature type="domain" description="LTD" evidence="1">
    <location>
        <begin position="319"/>
        <end position="468"/>
    </location>
</feature>
<dbReference type="PANTHER" id="PTHR40050:SF1">
    <property type="entry name" value="INNER SPORE COAT PROTEIN H"/>
    <property type="match status" value="1"/>
</dbReference>